<feature type="compositionally biased region" description="Basic and acidic residues" evidence="7">
    <location>
        <begin position="1"/>
        <end position="10"/>
    </location>
</feature>
<dbReference type="InterPro" id="IPR023827">
    <property type="entry name" value="Peptidase_S8_Asp-AS"/>
</dbReference>
<evidence type="ECO:0000313" key="10">
    <source>
        <dbReference type="Proteomes" id="UP000501812"/>
    </source>
</evidence>
<dbReference type="EMBL" id="CP051774">
    <property type="protein sequence ID" value="QJE94908.1"/>
    <property type="molecule type" value="Genomic_DNA"/>
</dbReference>
<evidence type="ECO:0000256" key="4">
    <source>
        <dbReference type="ARBA" id="ARBA00022825"/>
    </source>
</evidence>
<dbReference type="PROSITE" id="PS00136">
    <property type="entry name" value="SUBTILASE_ASP"/>
    <property type="match status" value="1"/>
</dbReference>
<reference evidence="9 10" key="1">
    <citation type="submission" date="2020-04" db="EMBL/GenBank/DDBJ databases">
        <title>Luteolibacter sp. G-1-1-1 isolated from soil.</title>
        <authorList>
            <person name="Dahal R.H."/>
        </authorList>
    </citation>
    <scope>NUCLEOTIDE SEQUENCE [LARGE SCALE GENOMIC DNA]</scope>
    <source>
        <strain evidence="9 10">G-1-1-1</strain>
    </source>
</reference>
<dbReference type="Proteomes" id="UP000501812">
    <property type="component" value="Chromosome"/>
</dbReference>
<dbReference type="KEGG" id="luo:HHL09_03650"/>
<evidence type="ECO:0000256" key="3">
    <source>
        <dbReference type="ARBA" id="ARBA00022801"/>
    </source>
</evidence>
<dbReference type="PROSITE" id="PS51892">
    <property type="entry name" value="SUBTILASE"/>
    <property type="match status" value="1"/>
</dbReference>
<accession>A0A858REC6</accession>
<dbReference type="PRINTS" id="PR00723">
    <property type="entry name" value="SUBTILISIN"/>
</dbReference>
<protein>
    <submittedName>
        <fullName evidence="9">S8 family serine peptidase</fullName>
    </submittedName>
</protein>
<dbReference type="GO" id="GO:0006508">
    <property type="term" value="P:proteolysis"/>
    <property type="evidence" value="ECO:0007669"/>
    <property type="project" value="UniProtKB-KW"/>
</dbReference>
<feature type="compositionally biased region" description="Basic residues" evidence="7">
    <location>
        <begin position="36"/>
        <end position="50"/>
    </location>
</feature>
<name>A0A858REC6_9BACT</name>
<gene>
    <name evidence="9" type="ORF">HHL09_03650</name>
</gene>
<evidence type="ECO:0000256" key="6">
    <source>
        <dbReference type="RuleBase" id="RU003355"/>
    </source>
</evidence>
<dbReference type="PANTHER" id="PTHR43806">
    <property type="entry name" value="PEPTIDASE S8"/>
    <property type="match status" value="1"/>
</dbReference>
<keyword evidence="2 5" id="KW-0645">Protease</keyword>
<dbReference type="InterPro" id="IPR000209">
    <property type="entry name" value="Peptidase_S8/S53_dom"/>
</dbReference>
<feature type="active site" description="Charge relay system" evidence="5">
    <location>
        <position position="470"/>
    </location>
</feature>
<feature type="region of interest" description="Disordered" evidence="7">
    <location>
        <begin position="1"/>
        <end position="65"/>
    </location>
</feature>
<evidence type="ECO:0000313" key="9">
    <source>
        <dbReference type="EMBL" id="QJE94908.1"/>
    </source>
</evidence>
<dbReference type="InterPro" id="IPR022398">
    <property type="entry name" value="Peptidase_S8_His-AS"/>
</dbReference>
<keyword evidence="10" id="KW-1185">Reference proteome</keyword>
<dbReference type="PANTHER" id="PTHR43806:SF11">
    <property type="entry name" value="CEREVISIN-RELATED"/>
    <property type="match status" value="1"/>
</dbReference>
<feature type="active site" description="Charge relay system" evidence="5">
    <location>
        <position position="266"/>
    </location>
</feature>
<dbReference type="InterPro" id="IPR023828">
    <property type="entry name" value="Peptidase_S8_Ser-AS"/>
</dbReference>
<keyword evidence="4 5" id="KW-0720">Serine protease</keyword>
<feature type="active site" description="Charge relay system" evidence="5">
    <location>
        <position position="237"/>
    </location>
</feature>
<dbReference type="InterPro" id="IPR036852">
    <property type="entry name" value="Peptidase_S8/S53_dom_sf"/>
</dbReference>
<proteinExistence type="inferred from homology"/>
<evidence type="ECO:0000256" key="2">
    <source>
        <dbReference type="ARBA" id="ARBA00022670"/>
    </source>
</evidence>
<evidence type="ECO:0000259" key="8">
    <source>
        <dbReference type="Pfam" id="PF00082"/>
    </source>
</evidence>
<dbReference type="AlphaFoldDB" id="A0A858REC6"/>
<dbReference type="PROSITE" id="PS00137">
    <property type="entry name" value="SUBTILASE_HIS"/>
    <property type="match status" value="1"/>
</dbReference>
<evidence type="ECO:0000256" key="5">
    <source>
        <dbReference type="PROSITE-ProRule" id="PRU01240"/>
    </source>
</evidence>
<dbReference type="InterPro" id="IPR050131">
    <property type="entry name" value="Peptidase_S8_subtilisin-like"/>
</dbReference>
<dbReference type="GO" id="GO:0004252">
    <property type="term" value="F:serine-type endopeptidase activity"/>
    <property type="evidence" value="ECO:0007669"/>
    <property type="project" value="UniProtKB-UniRule"/>
</dbReference>
<dbReference type="PROSITE" id="PS00138">
    <property type="entry name" value="SUBTILASE_SER"/>
    <property type="match status" value="1"/>
</dbReference>
<dbReference type="SUPFAM" id="SSF52743">
    <property type="entry name" value="Subtilisin-like"/>
    <property type="match status" value="1"/>
</dbReference>
<organism evidence="9 10">
    <name type="scientific">Luteolibacter luteus</name>
    <dbReference type="NCBI Taxonomy" id="2728835"/>
    <lineage>
        <taxon>Bacteria</taxon>
        <taxon>Pseudomonadati</taxon>
        <taxon>Verrucomicrobiota</taxon>
        <taxon>Verrucomicrobiia</taxon>
        <taxon>Verrucomicrobiales</taxon>
        <taxon>Verrucomicrobiaceae</taxon>
        <taxon>Luteolibacter</taxon>
    </lineage>
</organism>
<comment type="similarity">
    <text evidence="1 5 6">Belongs to the peptidase S8 family.</text>
</comment>
<dbReference type="Gene3D" id="3.40.50.200">
    <property type="entry name" value="Peptidase S8/S53 domain"/>
    <property type="match status" value="1"/>
</dbReference>
<dbReference type="RefSeq" id="WP_169453129.1">
    <property type="nucleotide sequence ID" value="NZ_CP051774.1"/>
</dbReference>
<evidence type="ECO:0000256" key="1">
    <source>
        <dbReference type="ARBA" id="ARBA00011073"/>
    </source>
</evidence>
<evidence type="ECO:0000256" key="7">
    <source>
        <dbReference type="SAM" id="MobiDB-lite"/>
    </source>
</evidence>
<dbReference type="Pfam" id="PF00082">
    <property type="entry name" value="Peptidase_S8"/>
    <property type="match status" value="1"/>
</dbReference>
<keyword evidence="3 5" id="KW-0378">Hydrolase</keyword>
<feature type="region of interest" description="Disordered" evidence="7">
    <location>
        <begin position="447"/>
        <end position="471"/>
    </location>
</feature>
<feature type="domain" description="Peptidase S8/S53" evidence="8">
    <location>
        <begin position="228"/>
        <end position="514"/>
    </location>
</feature>
<dbReference type="InterPro" id="IPR015500">
    <property type="entry name" value="Peptidase_S8_subtilisin-rel"/>
</dbReference>
<sequence length="528" mass="55214">MKTPRQDKNKQSAKKSSTGKTARPNAKKAPADKAAKKTTGKKAASKKSPVRKAATAPPSSPAERPFATMAAAESLAADRPLIQKMGPLLRSAMSGIIRENQPRGVARLALDFAPPGGQTEPEVPLAISLPRIAPQRGENWQTYKQRVQDIMGPVGEWLKANAGLEAQHSITAASFACRAVSGQMEEAARHQQVTLLEMDAPRKAILMDDAGGDLELPLFLSRNTGLDGSGIRVAVLDSGIDLKHPWLQVADSIETCGESVEIPGTHGTHVAGSIASRDEIYRGIAPQVTLLNVKVLDHTGTGTASSITRGIDAALDMNADILSLSVGFNHLPSWSWNGHGHVCHSGDCVLCTAVNNAVLLDHVFVVVAAGNERLKAEALRNRGRGDSFDSEISCPGSAAGALTVGAITKRTFLAADFSSRGPASSGLAKPDIAAPGVNIRSANVVRRDPRGVPMPGLTRAELGRSESGTSMATPIVSGAAALLLQRRRARGEDDSPAALRAELLGNATQPLGAPATEVGVGRLNLSGL</sequence>